<feature type="transmembrane region" description="Helical" evidence="1">
    <location>
        <begin position="22"/>
        <end position="39"/>
    </location>
</feature>
<dbReference type="EMBL" id="CP000087">
    <property type="protein sequence ID" value="ABE04380.1"/>
    <property type="molecule type" value="Genomic_DNA"/>
</dbReference>
<evidence type="ECO:0000313" key="2">
    <source>
        <dbReference type="EMBL" id="ABE04380.1"/>
    </source>
</evidence>
<sequence length="40" mass="4554">MATSSYKYSGAHVPSVRSAPRLMDSLLFLKLIFVYLCFIK</sequence>
<reference evidence="2 3" key="1">
    <citation type="journal article" date="2006" name="PLoS Genet.">
        <title>Genome sequence of Rickettsia bellii illuminates the role of amoebae in gene exchanges between intracellular pathogens.</title>
        <authorList>
            <person name="Ogata H."/>
            <person name="La Scola B."/>
            <person name="Audic S."/>
            <person name="Renesto P."/>
            <person name="Blanc G."/>
            <person name="Robert C."/>
            <person name="Fournier P.-E."/>
            <person name="Claverie J.-M."/>
            <person name="Raoult D."/>
        </authorList>
    </citation>
    <scope>NUCLEOTIDE SEQUENCE [LARGE SCALE GENOMIC DNA]</scope>
    <source>
        <strain evidence="2 3">RML369-C</strain>
    </source>
</reference>
<evidence type="ECO:0000256" key="1">
    <source>
        <dbReference type="SAM" id="Phobius"/>
    </source>
</evidence>
<keyword evidence="1" id="KW-0472">Membrane</keyword>
<protein>
    <submittedName>
        <fullName evidence="2">Uncharacterized protein</fullName>
    </submittedName>
</protein>
<keyword evidence="1" id="KW-1133">Transmembrane helix</keyword>
<name>Q1RJT4_RICBR</name>
<organism evidence="2 3">
    <name type="scientific">Rickettsia bellii (strain RML369-C)</name>
    <dbReference type="NCBI Taxonomy" id="336407"/>
    <lineage>
        <taxon>Bacteria</taxon>
        <taxon>Pseudomonadati</taxon>
        <taxon>Pseudomonadota</taxon>
        <taxon>Alphaproteobacteria</taxon>
        <taxon>Rickettsiales</taxon>
        <taxon>Rickettsiaceae</taxon>
        <taxon>Rickettsieae</taxon>
        <taxon>Rickettsia</taxon>
        <taxon>belli group</taxon>
    </lineage>
</organism>
<proteinExistence type="predicted"/>
<dbReference type="AlphaFoldDB" id="Q1RJT4"/>
<evidence type="ECO:0000313" key="3">
    <source>
        <dbReference type="Proteomes" id="UP000001951"/>
    </source>
</evidence>
<dbReference type="KEGG" id="rbe:RBE_0299"/>
<accession>Q1RJT4</accession>
<gene>
    <name evidence="2" type="ordered locus">RBE_0299</name>
</gene>
<keyword evidence="1" id="KW-0812">Transmembrane</keyword>
<dbReference type="HOGENOM" id="CLU_210423_0_0_5"/>
<dbReference type="Proteomes" id="UP000001951">
    <property type="component" value="Chromosome"/>
</dbReference>